<dbReference type="OrthoDB" id="9816071at2"/>
<dbReference type="HOGENOM" id="CLU_435178_0_0_10"/>
<accession>Q3B1V4</accession>
<dbReference type="RefSeq" id="WP_011358548.1">
    <property type="nucleotide sequence ID" value="NC_007512.1"/>
</dbReference>
<reference evidence="2" key="1">
    <citation type="submission" date="2005-08" db="EMBL/GenBank/DDBJ databases">
        <title>Complete sequence of Pelodictyon luteolum DSM 273.</title>
        <authorList>
            <consortium name="US DOE Joint Genome Institute"/>
            <person name="Copeland A."/>
            <person name="Lucas S."/>
            <person name="Lapidus A."/>
            <person name="Barry K."/>
            <person name="Detter J.C."/>
            <person name="Glavina T."/>
            <person name="Hammon N."/>
            <person name="Israni S."/>
            <person name="Pitluck S."/>
            <person name="Bryant D."/>
            <person name="Schmutz J."/>
            <person name="Larimer F."/>
            <person name="Land M."/>
            <person name="Kyrpides N."/>
            <person name="Ivanova N."/>
            <person name="Richardson P."/>
        </authorList>
    </citation>
    <scope>NUCLEOTIDE SEQUENCE [LARGE SCALE GENOMIC DNA]</scope>
    <source>
        <strain evidence="2">DSM 273 / BCRC 81028 / 2530</strain>
    </source>
</reference>
<dbReference type="InterPro" id="IPR027417">
    <property type="entry name" value="P-loop_NTPase"/>
</dbReference>
<keyword evidence="2" id="KW-1185">Reference proteome</keyword>
<organism evidence="1 2">
    <name type="scientific">Chlorobium luteolum (strain DSM 273 / BCRC 81028 / 2530)</name>
    <name type="common">Pelodictyon luteolum</name>
    <dbReference type="NCBI Taxonomy" id="319225"/>
    <lineage>
        <taxon>Bacteria</taxon>
        <taxon>Pseudomonadati</taxon>
        <taxon>Chlorobiota</taxon>
        <taxon>Chlorobiia</taxon>
        <taxon>Chlorobiales</taxon>
        <taxon>Chlorobiaceae</taxon>
        <taxon>Chlorobium/Pelodictyon group</taxon>
        <taxon>Pelodictyon</taxon>
    </lineage>
</organism>
<evidence type="ECO:0000313" key="2">
    <source>
        <dbReference type="Proteomes" id="UP000002709"/>
    </source>
</evidence>
<sequence>MSKVNQIQRALSELSGGDFQKLADAYLMEKGYGHINSIGSVVAANKVRAGTPDTLMVLPDGSYVFAEYTTQQAGLLAKIKDDLAKCFDERKTGVPVDRISRLVYCFAGTLDAGEVHEVTELCRVQNVELDLFGIDAIAFDCYSKYPGLARDFLGVAIDTGQIVSPDQFVAYYNSGKLATRLDLDFHFREQELPQVLDALENNELTVLSGRPGVGKSRLALEACERFRKAYPEYQVYCVVRRGRDLWEDLRVRFIRPGYFLILVDDANRVSRFEYLVDLLLHEQRDDRRFKVLATVRDYALSAVREAARPLDMCSELELGAFTDEEIKTLIKDEYGIVNFHYLERIAAVAQGNPRLAVMAAAVSKDAPLDSLHDVSSLYDSYFSSIREDLKDICVDPVSADLLRVAAMVSFFKAVDRTNEDVMLAIEKAFGITLAGFWEAADRLHEMEILDMYDDEVVRVSDQVLGTYLFYRAFFQDGALDFGALLSHFFSRMRDRIVDSINPVLSAFDSDRIIERMRPHVAHLWAELESRGSEEELFQLIDLFWFVRPTETLLWIGDRIGALTVESVDLTSICFAKESGALPAPSILSVLRSLAFEREENVKMALQLLLRYLEKRPAESAFRAESAR</sequence>
<dbReference type="KEGG" id="plt:Plut_1824"/>
<protein>
    <submittedName>
        <fullName evidence="1">Uncharacterized protein</fullName>
    </submittedName>
</protein>
<dbReference type="AlphaFoldDB" id="Q3B1V4"/>
<evidence type="ECO:0000313" key="1">
    <source>
        <dbReference type="EMBL" id="ABB24677.1"/>
    </source>
</evidence>
<dbReference type="STRING" id="319225.Plut_1824"/>
<dbReference type="eggNOG" id="COG1474">
    <property type="taxonomic scope" value="Bacteria"/>
</dbReference>
<dbReference type="Gene3D" id="3.40.50.300">
    <property type="entry name" value="P-loop containing nucleotide triphosphate hydrolases"/>
    <property type="match status" value="1"/>
</dbReference>
<name>Q3B1V4_CHLL3</name>
<proteinExistence type="predicted"/>
<dbReference type="SUPFAM" id="SSF52540">
    <property type="entry name" value="P-loop containing nucleoside triphosphate hydrolases"/>
    <property type="match status" value="1"/>
</dbReference>
<dbReference type="Proteomes" id="UP000002709">
    <property type="component" value="Chromosome"/>
</dbReference>
<dbReference type="EMBL" id="CP000096">
    <property type="protein sequence ID" value="ABB24677.1"/>
    <property type="molecule type" value="Genomic_DNA"/>
</dbReference>
<gene>
    <name evidence="1" type="ordered locus">Plut_1824</name>
</gene>